<dbReference type="EMBL" id="MU827303">
    <property type="protein sequence ID" value="KAJ7365568.1"/>
    <property type="molecule type" value="Genomic_DNA"/>
</dbReference>
<dbReference type="OrthoDB" id="309483at2759"/>
<evidence type="ECO:0000313" key="2">
    <source>
        <dbReference type="EMBL" id="KAJ7365568.1"/>
    </source>
</evidence>
<feature type="compositionally biased region" description="Polar residues" evidence="1">
    <location>
        <begin position="79"/>
        <end position="89"/>
    </location>
</feature>
<reference evidence="2" key="1">
    <citation type="submission" date="2023-01" db="EMBL/GenBank/DDBJ databases">
        <title>Genome assembly of the deep-sea coral Lophelia pertusa.</title>
        <authorList>
            <person name="Herrera S."/>
            <person name="Cordes E."/>
        </authorList>
    </citation>
    <scope>NUCLEOTIDE SEQUENCE</scope>
    <source>
        <strain evidence="2">USNM1676648</strain>
        <tissue evidence="2">Polyp</tissue>
    </source>
</reference>
<accession>A0A9W9YSR6</accession>
<gene>
    <name evidence="2" type="ORF">OS493_005683</name>
</gene>
<evidence type="ECO:0000313" key="3">
    <source>
        <dbReference type="Proteomes" id="UP001163046"/>
    </source>
</evidence>
<organism evidence="2 3">
    <name type="scientific">Desmophyllum pertusum</name>
    <dbReference type="NCBI Taxonomy" id="174260"/>
    <lineage>
        <taxon>Eukaryota</taxon>
        <taxon>Metazoa</taxon>
        <taxon>Cnidaria</taxon>
        <taxon>Anthozoa</taxon>
        <taxon>Hexacorallia</taxon>
        <taxon>Scleractinia</taxon>
        <taxon>Caryophylliina</taxon>
        <taxon>Caryophylliidae</taxon>
        <taxon>Desmophyllum</taxon>
    </lineage>
</organism>
<comment type="caution">
    <text evidence="2">The sequence shown here is derived from an EMBL/GenBank/DDBJ whole genome shotgun (WGS) entry which is preliminary data.</text>
</comment>
<proteinExistence type="predicted"/>
<evidence type="ECO:0000256" key="1">
    <source>
        <dbReference type="SAM" id="MobiDB-lite"/>
    </source>
</evidence>
<protein>
    <submittedName>
        <fullName evidence="2">Uncharacterized protein</fullName>
    </submittedName>
</protein>
<dbReference type="Proteomes" id="UP001163046">
    <property type="component" value="Unassembled WGS sequence"/>
</dbReference>
<feature type="region of interest" description="Disordered" evidence="1">
    <location>
        <begin position="78"/>
        <end position="111"/>
    </location>
</feature>
<dbReference type="AlphaFoldDB" id="A0A9W9YSR6"/>
<keyword evidence="3" id="KW-1185">Reference proteome</keyword>
<sequence>MFRSCLRRNRAVNYLYFIERCDNHTIYHNLVNEIPQDDKSTFCRKPRGLWTSPVTSNKRESQCFWGFKTCAVRCKGPTTPLSPRSSGFSGITEPGNAPAASRSHGPQCGGVQSRVWNEARNCGLPW</sequence>
<name>A0A9W9YSR6_9CNID</name>